<dbReference type="PROSITE" id="PS00116">
    <property type="entry name" value="DNA_POLYMERASE_B"/>
    <property type="match status" value="1"/>
</dbReference>
<evidence type="ECO:0000313" key="11">
    <source>
        <dbReference type="Proteomes" id="UP000092154"/>
    </source>
</evidence>
<dbReference type="InterPro" id="IPR004868">
    <property type="entry name" value="DNA-dir_DNA_pol_B_mt/vir"/>
</dbReference>
<dbReference type="InterPro" id="IPR012337">
    <property type="entry name" value="RNaseH-like_sf"/>
</dbReference>
<name>A0A1B7MT23_9AGAM</name>
<keyword evidence="6 8" id="KW-0238">DNA-binding</keyword>
<dbReference type="Gene3D" id="3.30.420.10">
    <property type="entry name" value="Ribonuclease H-like superfamily/Ribonuclease H"/>
    <property type="match status" value="1"/>
</dbReference>
<dbReference type="Pfam" id="PF03175">
    <property type="entry name" value="DNA_pol_B_2"/>
    <property type="match status" value="1"/>
</dbReference>
<dbReference type="EMBL" id="KV448469">
    <property type="protein sequence ID" value="OAX35764.1"/>
    <property type="molecule type" value="Genomic_DNA"/>
</dbReference>
<dbReference type="GO" id="GO:0003677">
    <property type="term" value="F:DNA binding"/>
    <property type="evidence" value="ECO:0007669"/>
    <property type="project" value="UniProtKB-KW"/>
</dbReference>
<gene>
    <name evidence="10" type="ORF">K503DRAFT_651344</name>
</gene>
<dbReference type="STRING" id="1314800.A0A1B7MT23"/>
<evidence type="ECO:0000256" key="3">
    <source>
        <dbReference type="ARBA" id="ARBA00022695"/>
    </source>
</evidence>
<dbReference type="PANTHER" id="PTHR33568">
    <property type="entry name" value="DNA POLYMERASE"/>
    <property type="match status" value="1"/>
</dbReference>
<evidence type="ECO:0000259" key="9">
    <source>
        <dbReference type="Pfam" id="PF03175"/>
    </source>
</evidence>
<comment type="catalytic activity">
    <reaction evidence="7 8">
        <text>DNA(n) + a 2'-deoxyribonucleoside 5'-triphosphate = DNA(n+1) + diphosphate</text>
        <dbReference type="Rhea" id="RHEA:22508"/>
        <dbReference type="Rhea" id="RHEA-COMP:17339"/>
        <dbReference type="Rhea" id="RHEA-COMP:17340"/>
        <dbReference type="ChEBI" id="CHEBI:33019"/>
        <dbReference type="ChEBI" id="CHEBI:61560"/>
        <dbReference type="ChEBI" id="CHEBI:173112"/>
        <dbReference type="EC" id="2.7.7.7"/>
    </reaction>
</comment>
<dbReference type="OrthoDB" id="2692647at2759"/>
<evidence type="ECO:0000256" key="1">
    <source>
        <dbReference type="ARBA" id="ARBA00005755"/>
    </source>
</evidence>
<keyword evidence="4 8" id="KW-0235">DNA replication</keyword>
<proteinExistence type="inferred from homology"/>
<dbReference type="PANTHER" id="PTHR33568:SF3">
    <property type="entry name" value="DNA-DIRECTED DNA POLYMERASE"/>
    <property type="match status" value="1"/>
</dbReference>
<evidence type="ECO:0000256" key="4">
    <source>
        <dbReference type="ARBA" id="ARBA00022705"/>
    </source>
</evidence>
<dbReference type="EC" id="2.7.7.7" evidence="8"/>
<keyword evidence="5 8" id="KW-0239">DNA-directed DNA polymerase</keyword>
<feature type="non-terminal residue" evidence="10">
    <location>
        <position position="524"/>
    </location>
</feature>
<comment type="similarity">
    <text evidence="1 8">Belongs to the DNA polymerase type-B family.</text>
</comment>
<dbReference type="SUPFAM" id="SSF56672">
    <property type="entry name" value="DNA/RNA polymerases"/>
    <property type="match status" value="1"/>
</dbReference>
<sequence>KDPKIITIDIETKVVNGIHTPYLFSIYDGKNTKSFFSDNPSELFNYILRRKYDGYTIYAHNLSMFDIIFLLKYIPDLQKDEFKIKIIKKDNKFISIKIYNNTKNISVTFRDSYLLLPSSLSKLSAQFKVETPKGIEPVFVGDPNSPYFMSDLSHYSKQIEKIEDFNIWQDKIKLYCETDCISLYQVLIKFRTLVFDKWSISIDKYPTIPSLAFAIYRSGYMPENTIPLTNGKIFNFIQESFTGGSTEMYKPHGKNLFCYDVNSLYPSVMKDNIFPTGNIIQFDGDITLLSKEMYWFADSDVNTLKDLYQPYLQIHHKTNGGMRTVAPNGSFSMKINSVEYFNSLKDYDILIKNGYVFNSTQIFKNYVEEMYSLRLEYSKKDPMNYIAKLLMNSLYGRFAMKPINNQYAFCNWGEFMKLSEKYLINDYIQFNPNSLFVDYTDSSQLEKDHKVSIGISSAVTAYARILMSNFKNNPKYNLYYTDTDSIFVDKKLEDALVGDKLGQFKLESNIQEAIFLAPKIYAYK</sequence>
<dbReference type="Proteomes" id="UP000092154">
    <property type="component" value="Unassembled WGS sequence"/>
</dbReference>
<evidence type="ECO:0000256" key="7">
    <source>
        <dbReference type="ARBA" id="ARBA00049244"/>
    </source>
</evidence>
<evidence type="ECO:0000313" key="10">
    <source>
        <dbReference type="EMBL" id="OAX35764.1"/>
    </source>
</evidence>
<keyword evidence="11" id="KW-1185">Reference proteome</keyword>
<dbReference type="GO" id="GO:0000166">
    <property type="term" value="F:nucleotide binding"/>
    <property type="evidence" value="ECO:0007669"/>
    <property type="project" value="InterPro"/>
</dbReference>
<dbReference type="InterPro" id="IPR006172">
    <property type="entry name" value="DNA-dir_DNA_pol_B"/>
</dbReference>
<dbReference type="InterPro" id="IPR043502">
    <property type="entry name" value="DNA/RNA_pol_sf"/>
</dbReference>
<evidence type="ECO:0000256" key="2">
    <source>
        <dbReference type="ARBA" id="ARBA00022679"/>
    </source>
</evidence>
<keyword evidence="3 8" id="KW-0548">Nucleotidyltransferase</keyword>
<dbReference type="GO" id="GO:0006260">
    <property type="term" value="P:DNA replication"/>
    <property type="evidence" value="ECO:0007669"/>
    <property type="project" value="UniProtKB-KW"/>
</dbReference>
<feature type="non-terminal residue" evidence="10">
    <location>
        <position position="1"/>
    </location>
</feature>
<dbReference type="SUPFAM" id="SSF53098">
    <property type="entry name" value="Ribonuclease H-like"/>
    <property type="match status" value="1"/>
</dbReference>
<reference evidence="10 11" key="1">
    <citation type="submission" date="2016-06" db="EMBL/GenBank/DDBJ databases">
        <title>Comparative genomics of the ectomycorrhizal sister species Rhizopogon vinicolor and Rhizopogon vesiculosus (Basidiomycota: Boletales) reveals a divergence of the mating type B locus.</title>
        <authorList>
            <consortium name="DOE Joint Genome Institute"/>
            <person name="Mujic A.B."/>
            <person name="Kuo A."/>
            <person name="Tritt A."/>
            <person name="Lipzen A."/>
            <person name="Chen C."/>
            <person name="Johnson J."/>
            <person name="Sharma A."/>
            <person name="Barry K."/>
            <person name="Grigoriev I.V."/>
            <person name="Spatafora J.W."/>
        </authorList>
    </citation>
    <scope>NUCLEOTIDE SEQUENCE [LARGE SCALE GENOMIC DNA]</scope>
    <source>
        <strain evidence="10 11">AM-OR11-026</strain>
    </source>
</reference>
<dbReference type="SMART" id="SM00486">
    <property type="entry name" value="POLBc"/>
    <property type="match status" value="1"/>
</dbReference>
<dbReference type="InParanoid" id="A0A1B7MT23"/>
<dbReference type="PRINTS" id="PR00106">
    <property type="entry name" value="DNAPOLB"/>
</dbReference>
<dbReference type="InterPro" id="IPR023211">
    <property type="entry name" value="DNA_pol_palm_dom_sf"/>
</dbReference>
<accession>A0A1B7MT23</accession>
<dbReference type="GO" id="GO:0003887">
    <property type="term" value="F:DNA-directed DNA polymerase activity"/>
    <property type="evidence" value="ECO:0007669"/>
    <property type="project" value="UniProtKB-KW"/>
</dbReference>
<keyword evidence="2 8" id="KW-0808">Transferase</keyword>
<evidence type="ECO:0000256" key="5">
    <source>
        <dbReference type="ARBA" id="ARBA00022932"/>
    </source>
</evidence>
<evidence type="ECO:0000256" key="8">
    <source>
        <dbReference type="RuleBase" id="RU000442"/>
    </source>
</evidence>
<dbReference type="AlphaFoldDB" id="A0A1B7MT23"/>
<dbReference type="Gene3D" id="3.90.1600.10">
    <property type="entry name" value="Palm domain of DNA polymerase"/>
    <property type="match status" value="2"/>
</dbReference>
<dbReference type="InterPro" id="IPR036397">
    <property type="entry name" value="RNaseH_sf"/>
</dbReference>
<protein>
    <recommendedName>
        <fullName evidence="8">DNA polymerase</fullName>
        <ecNumber evidence="8">2.7.7.7</ecNumber>
    </recommendedName>
</protein>
<evidence type="ECO:0000256" key="6">
    <source>
        <dbReference type="ARBA" id="ARBA00023125"/>
    </source>
</evidence>
<organism evidence="10 11">
    <name type="scientific">Rhizopogon vinicolor AM-OR11-026</name>
    <dbReference type="NCBI Taxonomy" id="1314800"/>
    <lineage>
        <taxon>Eukaryota</taxon>
        <taxon>Fungi</taxon>
        <taxon>Dikarya</taxon>
        <taxon>Basidiomycota</taxon>
        <taxon>Agaricomycotina</taxon>
        <taxon>Agaricomycetes</taxon>
        <taxon>Agaricomycetidae</taxon>
        <taxon>Boletales</taxon>
        <taxon>Suillineae</taxon>
        <taxon>Rhizopogonaceae</taxon>
        <taxon>Rhizopogon</taxon>
    </lineage>
</organism>
<feature type="domain" description="DNA-directed DNA polymerase family B mitochondria/virus" evidence="9">
    <location>
        <begin position="50"/>
        <end position="474"/>
    </location>
</feature>
<dbReference type="InterPro" id="IPR017964">
    <property type="entry name" value="DNA-dir_DNA_pol_B_CS"/>
</dbReference>